<dbReference type="Pfam" id="PF00132">
    <property type="entry name" value="Hexapep"/>
    <property type="match status" value="1"/>
</dbReference>
<keyword evidence="4" id="KW-0677">Repeat</keyword>
<feature type="domain" description="PglD N-terminal" evidence="8">
    <location>
        <begin position="2"/>
        <end position="81"/>
    </location>
</feature>
<keyword evidence="2" id="KW-0028">Amino-acid biosynthesis</keyword>
<evidence type="ECO:0000313" key="9">
    <source>
        <dbReference type="EMBL" id="MEM0541102.1"/>
    </source>
</evidence>
<sequence length="218" mass="23898">MLIVGAKGFAKEVLEVFHQHGNVENIAFYDDVNEDIGDLLYNKFPILKNEEQVKDYFKANGNQFTIGIGNPRLRYKLYKKFSNIGGDYVSTISPLAQIGNYEVKIGKGSNILMNAVFSNSVTIGKGCMIYYNVILTHDCVLSDFVEVSPCAIFLGRCKVGSFTHIGTNVTILPDVTIGKNVIIGAGSVVTKDIPDNVVAFGSPAKVVRKLEPLIEEDL</sequence>
<keyword evidence="7" id="KW-0012">Acyltransferase</keyword>
<dbReference type="Gene3D" id="2.160.10.10">
    <property type="entry name" value="Hexapeptide repeat proteins"/>
    <property type="match status" value="1"/>
</dbReference>
<keyword evidence="3" id="KW-0808">Transferase</keyword>
<dbReference type="EMBL" id="JBCGDO010000001">
    <property type="protein sequence ID" value="MEM0541102.1"/>
    <property type="molecule type" value="Genomic_DNA"/>
</dbReference>
<dbReference type="Pfam" id="PF17836">
    <property type="entry name" value="PglD_N"/>
    <property type="match status" value="1"/>
</dbReference>
<accession>A0ABU9N2R6</accession>
<comment type="caution">
    <text evidence="9">The sequence shown here is derived from an EMBL/GenBank/DDBJ whole genome shotgun (WGS) entry which is preliminary data.</text>
</comment>
<organism evidence="9 10">
    <name type="scientific">Flavobacterium aureirubrum</name>
    <dbReference type="NCBI Taxonomy" id="3133147"/>
    <lineage>
        <taxon>Bacteria</taxon>
        <taxon>Pseudomonadati</taxon>
        <taxon>Bacteroidota</taxon>
        <taxon>Flavobacteriia</taxon>
        <taxon>Flavobacteriales</taxon>
        <taxon>Flavobacteriaceae</taxon>
        <taxon>Flavobacterium</taxon>
    </lineage>
</organism>
<dbReference type="NCBIfam" id="TIGR03570">
    <property type="entry name" value="NeuD_NnaD"/>
    <property type="match status" value="1"/>
</dbReference>
<protein>
    <submittedName>
        <fullName evidence="9">Acetyltransferase</fullName>
    </submittedName>
</protein>
<proteinExistence type="inferred from homology"/>
<evidence type="ECO:0000256" key="3">
    <source>
        <dbReference type="ARBA" id="ARBA00022679"/>
    </source>
</evidence>
<dbReference type="PANTHER" id="PTHR43300">
    <property type="entry name" value="ACETYLTRANSFERASE"/>
    <property type="match status" value="1"/>
</dbReference>
<dbReference type="InterPro" id="IPR020019">
    <property type="entry name" value="AcTrfase_PglD-like"/>
</dbReference>
<evidence type="ECO:0000256" key="7">
    <source>
        <dbReference type="ARBA" id="ARBA00023315"/>
    </source>
</evidence>
<reference evidence="9 10" key="1">
    <citation type="submission" date="2024-03" db="EMBL/GenBank/DDBJ databases">
        <title>Two novel species of the genus Flavobacterium exhibiting potentially degradation of complex polysaccharides.</title>
        <authorList>
            <person name="Lian X."/>
        </authorList>
    </citation>
    <scope>NUCLEOTIDE SEQUENCE [LARGE SCALE GENOMIC DNA]</scope>
    <source>
        <strain evidence="10">j3</strain>
    </source>
</reference>
<dbReference type="InterPro" id="IPR041561">
    <property type="entry name" value="PglD_N"/>
</dbReference>
<dbReference type="InterPro" id="IPR011004">
    <property type="entry name" value="Trimer_LpxA-like_sf"/>
</dbReference>
<dbReference type="PANTHER" id="PTHR43300:SF10">
    <property type="entry name" value="2,3,4,5-TETRAHYDROPYRIDINE-2,6-DICARBOXYLATE N-ACETYLTRANSFERASE"/>
    <property type="match status" value="1"/>
</dbReference>
<evidence type="ECO:0000256" key="2">
    <source>
        <dbReference type="ARBA" id="ARBA00022605"/>
    </source>
</evidence>
<evidence type="ECO:0000259" key="8">
    <source>
        <dbReference type="Pfam" id="PF17836"/>
    </source>
</evidence>
<dbReference type="Pfam" id="PF14602">
    <property type="entry name" value="Hexapep_2"/>
    <property type="match status" value="1"/>
</dbReference>
<dbReference type="InterPro" id="IPR018357">
    <property type="entry name" value="Hexapep_transf_CS"/>
</dbReference>
<dbReference type="Proteomes" id="UP001460072">
    <property type="component" value="Unassembled WGS sequence"/>
</dbReference>
<dbReference type="CDD" id="cd03360">
    <property type="entry name" value="LbH_AT_putative"/>
    <property type="match status" value="1"/>
</dbReference>
<dbReference type="InterPro" id="IPR001451">
    <property type="entry name" value="Hexapep"/>
</dbReference>
<dbReference type="Gene3D" id="3.40.50.20">
    <property type="match status" value="1"/>
</dbReference>
<evidence type="ECO:0000313" key="10">
    <source>
        <dbReference type="Proteomes" id="UP001460072"/>
    </source>
</evidence>
<keyword evidence="6" id="KW-0457">Lysine biosynthesis</keyword>
<dbReference type="SUPFAM" id="SSF51161">
    <property type="entry name" value="Trimeric LpxA-like enzymes"/>
    <property type="match status" value="1"/>
</dbReference>
<evidence type="ECO:0000256" key="6">
    <source>
        <dbReference type="ARBA" id="ARBA00023154"/>
    </source>
</evidence>
<evidence type="ECO:0000256" key="1">
    <source>
        <dbReference type="ARBA" id="ARBA00007274"/>
    </source>
</evidence>
<gene>
    <name evidence="9" type="ORF">WFZ85_00585</name>
</gene>
<keyword evidence="10" id="KW-1185">Reference proteome</keyword>
<evidence type="ECO:0000256" key="4">
    <source>
        <dbReference type="ARBA" id="ARBA00022737"/>
    </source>
</evidence>
<dbReference type="InterPro" id="IPR050179">
    <property type="entry name" value="Trans_hexapeptide_repeat"/>
</dbReference>
<name>A0ABU9N2R6_9FLAO</name>
<keyword evidence="5" id="KW-0220">Diaminopimelate biosynthesis</keyword>
<dbReference type="RefSeq" id="WP_342694343.1">
    <property type="nucleotide sequence ID" value="NZ_JBCGDO010000001.1"/>
</dbReference>
<dbReference type="PROSITE" id="PS00101">
    <property type="entry name" value="HEXAPEP_TRANSFERASES"/>
    <property type="match status" value="1"/>
</dbReference>
<comment type="similarity">
    <text evidence="1">Belongs to the transferase hexapeptide repeat family.</text>
</comment>
<evidence type="ECO:0000256" key="5">
    <source>
        <dbReference type="ARBA" id="ARBA00022915"/>
    </source>
</evidence>